<comment type="activity regulation">
    <text evidence="15">Allosterically activated by ADP and other diphosphonucleosides, and allosterically inhibited by phosphoenolpyruvate.</text>
</comment>
<dbReference type="InterPro" id="IPR022953">
    <property type="entry name" value="ATP_PFK"/>
</dbReference>
<evidence type="ECO:0000256" key="8">
    <source>
        <dbReference type="ARBA" id="ARBA00022723"/>
    </source>
</evidence>
<dbReference type="Proteomes" id="UP000290909">
    <property type="component" value="Chromosome"/>
</dbReference>
<dbReference type="NCBIfam" id="NF002872">
    <property type="entry name" value="PRK03202.1"/>
    <property type="match status" value="1"/>
</dbReference>
<protein>
    <recommendedName>
        <fullName evidence="15">ATP-dependent 6-phosphofructokinase</fullName>
        <shortName evidence="15">ATP-PFK</shortName>
        <shortName evidence="15">Phosphofructokinase</shortName>
        <ecNumber evidence="15">2.7.1.11</ecNumber>
    </recommendedName>
    <alternativeName>
        <fullName evidence="15">Phosphohexokinase</fullName>
    </alternativeName>
</protein>
<evidence type="ECO:0000259" key="16">
    <source>
        <dbReference type="Pfam" id="PF00365"/>
    </source>
</evidence>
<dbReference type="InterPro" id="IPR012003">
    <property type="entry name" value="ATP_PFK_prok-type"/>
</dbReference>
<feature type="binding site" description="in other chain" evidence="15">
    <location>
        <position position="221"/>
    </location>
    <ligand>
        <name>substrate</name>
        <note>ligand shared between dimeric partners</note>
    </ligand>
</feature>
<feature type="binding site" description="in other chain" evidence="15">
    <location>
        <begin position="248"/>
        <end position="251"/>
    </location>
    <ligand>
        <name>substrate</name>
        <note>ligand shared between dimeric partners</note>
    </ligand>
</feature>
<keyword evidence="5 15" id="KW-0963">Cytoplasm</keyword>
<dbReference type="EMBL" id="LR215050">
    <property type="protein sequence ID" value="VEU83267.1"/>
    <property type="molecule type" value="Genomic_DNA"/>
</dbReference>
<organism evidence="17 18">
    <name type="scientific">Acholeplasma hippikon</name>
    <dbReference type="NCBI Taxonomy" id="264636"/>
    <lineage>
        <taxon>Bacteria</taxon>
        <taxon>Bacillati</taxon>
        <taxon>Mycoplasmatota</taxon>
        <taxon>Mollicutes</taxon>
        <taxon>Acholeplasmatales</taxon>
        <taxon>Acholeplasmataceae</taxon>
        <taxon>Acholeplasma</taxon>
    </lineage>
</organism>
<keyword evidence="6 15" id="KW-0021">Allosteric enzyme</keyword>
<dbReference type="FunFam" id="3.40.50.450:FF:000001">
    <property type="entry name" value="ATP-dependent 6-phosphofructokinase"/>
    <property type="match status" value="1"/>
</dbReference>
<dbReference type="GO" id="GO:0061621">
    <property type="term" value="P:canonical glycolysis"/>
    <property type="evidence" value="ECO:0007669"/>
    <property type="project" value="TreeGrafter"/>
</dbReference>
<proteinExistence type="inferred from homology"/>
<dbReference type="RefSeq" id="WP_035368745.1">
    <property type="nucleotide sequence ID" value="NZ_LR215050.1"/>
</dbReference>
<dbReference type="GO" id="GO:0048029">
    <property type="term" value="F:monosaccharide binding"/>
    <property type="evidence" value="ECO:0007669"/>
    <property type="project" value="TreeGrafter"/>
</dbReference>
<dbReference type="GO" id="GO:0030388">
    <property type="term" value="P:fructose 1,6-bisphosphate metabolic process"/>
    <property type="evidence" value="ECO:0007669"/>
    <property type="project" value="TreeGrafter"/>
</dbReference>
<feature type="binding site" description="in other chain" evidence="15">
    <location>
        <begin position="168"/>
        <end position="170"/>
    </location>
    <ligand>
        <name>substrate</name>
        <note>ligand shared between dimeric partners</note>
    </ligand>
</feature>
<evidence type="ECO:0000313" key="18">
    <source>
        <dbReference type="Proteomes" id="UP000290909"/>
    </source>
</evidence>
<evidence type="ECO:0000256" key="5">
    <source>
        <dbReference type="ARBA" id="ARBA00022490"/>
    </source>
</evidence>
<comment type="subcellular location">
    <subcellularLocation>
        <location evidence="3 15">Cytoplasm</location>
    </subcellularLocation>
</comment>
<dbReference type="GO" id="GO:0042802">
    <property type="term" value="F:identical protein binding"/>
    <property type="evidence" value="ECO:0007669"/>
    <property type="project" value="TreeGrafter"/>
</dbReference>
<evidence type="ECO:0000256" key="12">
    <source>
        <dbReference type="ARBA" id="ARBA00022842"/>
    </source>
</evidence>
<dbReference type="PANTHER" id="PTHR13697:SF4">
    <property type="entry name" value="ATP-DEPENDENT 6-PHOSPHOFRUCTOKINASE"/>
    <property type="match status" value="1"/>
</dbReference>
<feature type="binding site" evidence="15">
    <location>
        <begin position="101"/>
        <end position="104"/>
    </location>
    <ligand>
        <name>ATP</name>
        <dbReference type="ChEBI" id="CHEBI:30616"/>
    </ligand>
</feature>
<name>A0A449BLF4_9MOLU</name>
<feature type="binding site" evidence="15">
    <location>
        <begin position="71"/>
        <end position="72"/>
    </location>
    <ligand>
        <name>ATP</name>
        <dbReference type="ChEBI" id="CHEBI:30616"/>
    </ligand>
</feature>
<evidence type="ECO:0000256" key="15">
    <source>
        <dbReference type="HAMAP-Rule" id="MF_00339"/>
    </source>
</evidence>
<comment type="cofactor">
    <cofactor evidence="1 15">
        <name>Mg(2+)</name>
        <dbReference type="ChEBI" id="CHEBI:18420"/>
    </cofactor>
</comment>
<feature type="binding site" evidence="15">
    <location>
        <position position="242"/>
    </location>
    <ligand>
        <name>substrate</name>
        <note>ligand shared between dimeric partners</note>
    </ligand>
</feature>
<comment type="pathway">
    <text evidence="4 15">Carbohydrate degradation; glycolysis; D-glyceraldehyde 3-phosphate and glycerone phosphate from D-glucose: step 3/4.</text>
</comment>
<feature type="binding site" evidence="15">
    <location>
        <position position="161"/>
    </location>
    <ligand>
        <name>substrate</name>
        <note>ligand shared between dimeric partners</note>
    </ligand>
</feature>
<comment type="subunit">
    <text evidence="15">Homotetramer.</text>
</comment>
<evidence type="ECO:0000256" key="14">
    <source>
        <dbReference type="ARBA" id="ARBA00048070"/>
    </source>
</evidence>
<keyword evidence="12 15" id="KW-0460">Magnesium</keyword>
<comment type="catalytic activity">
    <reaction evidence="14 15">
        <text>beta-D-fructose 6-phosphate + ATP = beta-D-fructose 1,6-bisphosphate + ADP + H(+)</text>
        <dbReference type="Rhea" id="RHEA:16109"/>
        <dbReference type="ChEBI" id="CHEBI:15378"/>
        <dbReference type="ChEBI" id="CHEBI:30616"/>
        <dbReference type="ChEBI" id="CHEBI:32966"/>
        <dbReference type="ChEBI" id="CHEBI:57634"/>
        <dbReference type="ChEBI" id="CHEBI:456216"/>
        <dbReference type="EC" id="2.7.1.11"/>
    </reaction>
</comment>
<evidence type="ECO:0000256" key="7">
    <source>
        <dbReference type="ARBA" id="ARBA00022679"/>
    </source>
</evidence>
<evidence type="ECO:0000256" key="1">
    <source>
        <dbReference type="ARBA" id="ARBA00001946"/>
    </source>
</evidence>
<dbReference type="STRING" id="1408416.GCA_000702765_00505"/>
<reference evidence="17 18" key="1">
    <citation type="submission" date="2019-01" db="EMBL/GenBank/DDBJ databases">
        <authorList>
            <consortium name="Pathogen Informatics"/>
        </authorList>
    </citation>
    <scope>NUCLEOTIDE SEQUENCE [LARGE SCALE GENOMIC DNA]</scope>
    <source>
        <strain evidence="17 18">NCTC10172</strain>
    </source>
</reference>
<dbReference type="KEGG" id="ahk:NCTC10172_01342"/>
<evidence type="ECO:0000313" key="17">
    <source>
        <dbReference type="EMBL" id="VEU83267.1"/>
    </source>
</evidence>
<dbReference type="PIRSF" id="PIRSF000532">
    <property type="entry name" value="ATP_PFK_prok"/>
    <property type="match status" value="1"/>
</dbReference>
<dbReference type="AlphaFoldDB" id="A0A449BLF4"/>
<keyword evidence="7 15" id="KW-0808">Transferase</keyword>
<keyword evidence="18" id="KW-1185">Reference proteome</keyword>
<dbReference type="InterPro" id="IPR000023">
    <property type="entry name" value="Phosphofructokinase_dom"/>
</dbReference>
<evidence type="ECO:0000256" key="3">
    <source>
        <dbReference type="ARBA" id="ARBA00004496"/>
    </source>
</evidence>
<evidence type="ECO:0000256" key="13">
    <source>
        <dbReference type="ARBA" id="ARBA00023152"/>
    </source>
</evidence>
<dbReference type="FunFam" id="3.40.50.460:FF:000002">
    <property type="entry name" value="ATP-dependent 6-phosphofructokinase"/>
    <property type="match status" value="1"/>
</dbReference>
<sequence>MKIAVLTSGGDAPGMNAAIRAVVRTGISNGHEMFGVQDGYRGLLEDKIFPLTSKDVSGMLSAGGTMLGTARVPEFKEVPVQMVAVDNLKNRGIEALVVIGGDGSYKGALALHNLEFQTIGIPGTIDNDVYGTDFTIGFHTALNTIVDAIDKLRDTSSSHRRCSIIEVMGRTSGDLALYAGICGGAEFIITPENPINKEKLIATLKKHNEEGRRHAIIVVTEQQFDVHKLAAEITIKSGFSSRATVLGYIQRGGSPVAEDRVLASRMGAFAIEQIMAGVSGQCIGVRNDKLITTPLDQVIDHKKDRAELYELVNKIR</sequence>
<dbReference type="GO" id="GO:0016208">
    <property type="term" value="F:AMP binding"/>
    <property type="evidence" value="ECO:0007669"/>
    <property type="project" value="TreeGrafter"/>
</dbReference>
<dbReference type="InterPro" id="IPR012828">
    <property type="entry name" value="PFKA_ATP_prok"/>
</dbReference>
<feature type="binding site" description="in other chain" evidence="15">
    <location>
        <begin position="184"/>
        <end position="186"/>
    </location>
    <ligand>
        <name>ADP</name>
        <dbReference type="ChEBI" id="CHEBI:456216"/>
        <note>allosteric activator; ligand shared between dimeric partners</note>
    </ligand>
</feature>
<dbReference type="SUPFAM" id="SSF53784">
    <property type="entry name" value="Phosphofructokinase"/>
    <property type="match status" value="1"/>
</dbReference>
<dbReference type="PRINTS" id="PR00476">
    <property type="entry name" value="PHFRCTKINASE"/>
</dbReference>
<evidence type="ECO:0000256" key="10">
    <source>
        <dbReference type="ARBA" id="ARBA00022777"/>
    </source>
</evidence>
<keyword evidence="8 15" id="KW-0479">Metal-binding</keyword>
<comment type="function">
    <text evidence="2 15">Catalyzes the phosphorylation of D-fructose 6-phosphate to fructose 1,6-bisphosphate by ATP, the first committing step of glycolysis.</text>
</comment>
<dbReference type="EC" id="2.7.1.11" evidence="15"/>
<comment type="similarity">
    <text evidence="15">Belongs to the phosphofructokinase type A (PFKA) family. ATP-dependent PFK group I subfamily. Prokaryotic clade 'B1' sub-subfamily.</text>
</comment>
<feature type="domain" description="Phosphofructokinase" evidence="16">
    <location>
        <begin position="2"/>
        <end position="273"/>
    </location>
</feature>
<feature type="binding site" evidence="15">
    <location>
        <position position="102"/>
    </location>
    <ligand>
        <name>Mg(2+)</name>
        <dbReference type="ChEBI" id="CHEBI:18420"/>
        <note>catalytic</note>
    </ligand>
</feature>
<feature type="binding site" evidence="15">
    <location>
        <begin position="20"/>
        <end position="24"/>
    </location>
    <ligand>
        <name>ADP</name>
        <dbReference type="ChEBI" id="CHEBI:456216"/>
        <note>allosteric activator; ligand shared between dimeric partners</note>
    </ligand>
</feature>
<dbReference type="NCBIfam" id="TIGR02482">
    <property type="entry name" value="PFKA_ATP"/>
    <property type="match status" value="1"/>
</dbReference>
<keyword evidence="10 15" id="KW-0418">Kinase</keyword>
<feature type="active site" description="Proton acceptor" evidence="15">
    <location>
        <position position="126"/>
    </location>
</feature>
<dbReference type="PANTHER" id="PTHR13697">
    <property type="entry name" value="PHOSPHOFRUCTOKINASE"/>
    <property type="match status" value="1"/>
</dbReference>
<dbReference type="HAMAP" id="MF_00339">
    <property type="entry name" value="Phosphofructokinase_I_B1"/>
    <property type="match status" value="1"/>
</dbReference>
<dbReference type="UniPathway" id="UPA00109">
    <property type="reaction ID" value="UER00182"/>
</dbReference>
<evidence type="ECO:0000256" key="4">
    <source>
        <dbReference type="ARBA" id="ARBA00004679"/>
    </source>
</evidence>
<dbReference type="GO" id="GO:0005524">
    <property type="term" value="F:ATP binding"/>
    <property type="evidence" value="ECO:0007669"/>
    <property type="project" value="UniProtKB-UniRule"/>
</dbReference>
<feature type="binding site" description="in other chain" evidence="15">
    <location>
        <position position="153"/>
    </location>
    <ligand>
        <name>ADP</name>
        <dbReference type="ChEBI" id="CHEBI:456216"/>
        <note>allosteric activator; ligand shared between dimeric partners</note>
    </ligand>
</feature>
<evidence type="ECO:0000256" key="11">
    <source>
        <dbReference type="ARBA" id="ARBA00022840"/>
    </source>
</evidence>
<dbReference type="GO" id="GO:0070095">
    <property type="term" value="F:fructose-6-phosphate binding"/>
    <property type="evidence" value="ECO:0007669"/>
    <property type="project" value="TreeGrafter"/>
</dbReference>
<accession>A0A449BLF4</accession>
<dbReference type="InterPro" id="IPR035966">
    <property type="entry name" value="PKF_sf"/>
</dbReference>
<evidence type="ECO:0000256" key="6">
    <source>
        <dbReference type="ARBA" id="ARBA00022533"/>
    </source>
</evidence>
<keyword evidence="9 15" id="KW-0547">Nucleotide-binding</keyword>
<dbReference type="GO" id="GO:0006002">
    <property type="term" value="P:fructose 6-phosphate metabolic process"/>
    <property type="evidence" value="ECO:0007669"/>
    <property type="project" value="UniProtKB-UniRule"/>
</dbReference>
<keyword evidence="11 15" id="KW-0067">ATP-binding</keyword>
<keyword evidence="13 15" id="KW-0324">Glycolysis</keyword>
<evidence type="ECO:0000256" key="2">
    <source>
        <dbReference type="ARBA" id="ARBA00002659"/>
    </source>
</evidence>
<evidence type="ECO:0000256" key="9">
    <source>
        <dbReference type="ARBA" id="ARBA00022741"/>
    </source>
</evidence>
<dbReference type="GO" id="GO:0003872">
    <property type="term" value="F:6-phosphofructokinase activity"/>
    <property type="evidence" value="ECO:0007669"/>
    <property type="project" value="UniProtKB-UniRule"/>
</dbReference>
<feature type="binding site" evidence="15">
    <location>
        <position position="10"/>
    </location>
    <ligand>
        <name>ATP</name>
        <dbReference type="ChEBI" id="CHEBI:30616"/>
    </ligand>
</feature>
<feature type="binding site" description="in other chain" evidence="15">
    <location>
        <begin position="124"/>
        <end position="126"/>
    </location>
    <ligand>
        <name>substrate</name>
        <note>ligand shared between dimeric partners</note>
    </ligand>
</feature>
<dbReference type="GO" id="GO:0005945">
    <property type="term" value="C:6-phosphofructokinase complex"/>
    <property type="evidence" value="ECO:0007669"/>
    <property type="project" value="TreeGrafter"/>
</dbReference>
<gene>
    <name evidence="17" type="primary">pfkA_2</name>
    <name evidence="15" type="synonym">pfkA</name>
    <name evidence="17" type="ORF">NCTC10172_01342</name>
</gene>
<dbReference type="Gene3D" id="3.40.50.460">
    <property type="entry name" value="Phosphofructokinase domain"/>
    <property type="match status" value="1"/>
</dbReference>
<dbReference type="Gene3D" id="3.40.50.450">
    <property type="match status" value="1"/>
</dbReference>
<dbReference type="Pfam" id="PF00365">
    <property type="entry name" value="PFK"/>
    <property type="match status" value="1"/>
</dbReference>
<dbReference type="GO" id="GO:0046872">
    <property type="term" value="F:metal ion binding"/>
    <property type="evidence" value="ECO:0007669"/>
    <property type="project" value="UniProtKB-KW"/>
</dbReference>
<comment type="caution">
    <text evidence="15">Lacks conserved residue(s) required for the propagation of feature annotation.</text>
</comment>